<name>A0A3M8D197_9BACL</name>
<evidence type="ECO:0000313" key="7">
    <source>
        <dbReference type="EMBL" id="RNB81187.1"/>
    </source>
</evidence>
<dbReference type="FunFam" id="3.40.50.720:FF:000203">
    <property type="entry name" value="D-3-phosphoglycerate dehydrogenase (SerA)"/>
    <property type="match status" value="1"/>
</dbReference>
<dbReference type="GO" id="GO:0016616">
    <property type="term" value="F:oxidoreductase activity, acting on the CH-OH group of donors, NAD or NADP as acceptor"/>
    <property type="evidence" value="ECO:0007669"/>
    <property type="project" value="InterPro"/>
</dbReference>
<protein>
    <submittedName>
        <fullName evidence="7">D-2-hydroxyacid dehydrogenase</fullName>
    </submittedName>
</protein>
<gene>
    <name evidence="7" type="ORF">EDM56_26045</name>
</gene>
<dbReference type="CDD" id="cd05198">
    <property type="entry name" value="formate_dh_like"/>
    <property type="match status" value="1"/>
</dbReference>
<comment type="similarity">
    <text evidence="1 4">Belongs to the D-isomer specific 2-hydroxyacid dehydrogenase family.</text>
</comment>
<dbReference type="Proteomes" id="UP000271031">
    <property type="component" value="Unassembled WGS sequence"/>
</dbReference>
<evidence type="ECO:0000313" key="8">
    <source>
        <dbReference type="Proteomes" id="UP000271031"/>
    </source>
</evidence>
<dbReference type="PANTHER" id="PTHR42789:SF1">
    <property type="entry name" value="D-ISOMER SPECIFIC 2-HYDROXYACID DEHYDROGENASE FAMILY PROTEIN (AFU_ORTHOLOGUE AFUA_6G10090)"/>
    <property type="match status" value="1"/>
</dbReference>
<dbReference type="InterPro" id="IPR029753">
    <property type="entry name" value="D-isomer_DH_CS"/>
</dbReference>
<reference evidence="7 8" key="1">
    <citation type="submission" date="2018-10" db="EMBL/GenBank/DDBJ databases">
        <title>Phylogenomics of Brevibacillus.</title>
        <authorList>
            <person name="Dunlap C."/>
        </authorList>
    </citation>
    <scope>NUCLEOTIDE SEQUENCE [LARGE SCALE GENOMIC DNA]</scope>
    <source>
        <strain evidence="7 8">JCM 15716</strain>
    </source>
</reference>
<dbReference type="InterPro" id="IPR036291">
    <property type="entry name" value="NAD(P)-bd_dom_sf"/>
</dbReference>
<proteinExistence type="inferred from homology"/>
<comment type="caution">
    <text evidence="7">The sequence shown here is derived from an EMBL/GenBank/DDBJ whole genome shotgun (WGS) entry which is preliminary data.</text>
</comment>
<dbReference type="PANTHER" id="PTHR42789">
    <property type="entry name" value="D-ISOMER SPECIFIC 2-HYDROXYACID DEHYDROGENASE FAMILY PROTEIN (AFU_ORTHOLOGUE AFUA_6G10090)"/>
    <property type="match status" value="1"/>
</dbReference>
<dbReference type="InterPro" id="IPR006139">
    <property type="entry name" value="D-isomer_2_OHA_DH_cat_dom"/>
</dbReference>
<dbReference type="PROSITE" id="PS00670">
    <property type="entry name" value="D_2_HYDROXYACID_DH_2"/>
    <property type="match status" value="1"/>
</dbReference>
<evidence type="ECO:0000259" key="6">
    <source>
        <dbReference type="Pfam" id="PF02826"/>
    </source>
</evidence>
<organism evidence="7 8">
    <name type="scientific">Brevibacillus fluminis</name>
    <dbReference type="NCBI Taxonomy" id="511487"/>
    <lineage>
        <taxon>Bacteria</taxon>
        <taxon>Bacillati</taxon>
        <taxon>Bacillota</taxon>
        <taxon>Bacilli</taxon>
        <taxon>Bacillales</taxon>
        <taxon>Paenibacillaceae</taxon>
        <taxon>Brevibacillus</taxon>
    </lineage>
</organism>
<dbReference type="Gene3D" id="3.40.50.720">
    <property type="entry name" value="NAD(P)-binding Rossmann-like Domain"/>
    <property type="match status" value="2"/>
</dbReference>
<dbReference type="GO" id="GO:0051287">
    <property type="term" value="F:NAD binding"/>
    <property type="evidence" value="ECO:0007669"/>
    <property type="project" value="InterPro"/>
</dbReference>
<keyword evidence="2 4" id="KW-0560">Oxidoreductase</keyword>
<keyword evidence="3" id="KW-0520">NAD</keyword>
<feature type="domain" description="D-isomer specific 2-hydroxyacid dehydrogenase NAD-binding" evidence="6">
    <location>
        <begin position="112"/>
        <end position="286"/>
    </location>
</feature>
<sequence length="317" mass="34405">MLIVLPNADDLCEKLLTDYHKEQLSQFGKFELYRGRPNSTQEYVDRVRDANVLLLWGSISNEVLGECHNVSMVSFAGTGYKNYLDADFAASRGIKVTNTPSYGANPVAEHAVALMMSLAKNIPSNHSLVSAGHWGTPRLSFELEGKVVGLIGLGAIGTRMAALCSALGMKVLCWTAHPSEERAKKAGVTFVSLESLLSQSDVVSIHLPYTDATKGVIGEEQFASMKRGAIFINTARAEVVDTSSLVRSLQSGRLAGAGIDVFDDEPIHSDNPLLRCENVIFSPHVGYNTQESIQQILDISIQNIVAFLRGNPINLVN</sequence>
<evidence type="ECO:0000256" key="4">
    <source>
        <dbReference type="RuleBase" id="RU003719"/>
    </source>
</evidence>
<dbReference type="AlphaFoldDB" id="A0A3M8D197"/>
<evidence type="ECO:0000259" key="5">
    <source>
        <dbReference type="Pfam" id="PF00389"/>
    </source>
</evidence>
<feature type="domain" description="D-isomer specific 2-hydroxyacid dehydrogenase catalytic" evidence="5">
    <location>
        <begin position="17"/>
        <end position="317"/>
    </location>
</feature>
<dbReference type="Pfam" id="PF00389">
    <property type="entry name" value="2-Hacid_dh"/>
    <property type="match status" value="1"/>
</dbReference>
<dbReference type="EMBL" id="RHHQ01000023">
    <property type="protein sequence ID" value="RNB81187.1"/>
    <property type="molecule type" value="Genomic_DNA"/>
</dbReference>
<dbReference type="InterPro" id="IPR050857">
    <property type="entry name" value="D-2-hydroxyacid_DH"/>
</dbReference>
<evidence type="ECO:0000256" key="1">
    <source>
        <dbReference type="ARBA" id="ARBA00005854"/>
    </source>
</evidence>
<dbReference type="Pfam" id="PF02826">
    <property type="entry name" value="2-Hacid_dh_C"/>
    <property type="match status" value="1"/>
</dbReference>
<evidence type="ECO:0000256" key="3">
    <source>
        <dbReference type="ARBA" id="ARBA00023027"/>
    </source>
</evidence>
<dbReference type="OrthoDB" id="9805416at2"/>
<dbReference type="SUPFAM" id="SSF51735">
    <property type="entry name" value="NAD(P)-binding Rossmann-fold domains"/>
    <property type="match status" value="1"/>
</dbReference>
<dbReference type="SUPFAM" id="SSF52283">
    <property type="entry name" value="Formate/glycerate dehydrogenase catalytic domain-like"/>
    <property type="match status" value="1"/>
</dbReference>
<keyword evidence="8" id="KW-1185">Reference proteome</keyword>
<dbReference type="InterPro" id="IPR006140">
    <property type="entry name" value="D-isomer_DH_NAD-bd"/>
</dbReference>
<evidence type="ECO:0000256" key="2">
    <source>
        <dbReference type="ARBA" id="ARBA00023002"/>
    </source>
</evidence>
<accession>A0A3M8D197</accession>
<dbReference type="RefSeq" id="WP_122920869.1">
    <property type="nucleotide sequence ID" value="NZ_RHHQ01000023.1"/>
</dbReference>